<dbReference type="InterPro" id="IPR005828">
    <property type="entry name" value="MFS_sugar_transport-like"/>
</dbReference>
<organism evidence="16">
    <name type="scientific">Castor canadensis</name>
    <name type="common">American beaver</name>
    <dbReference type="NCBI Taxonomy" id="51338"/>
    <lineage>
        <taxon>Eukaryota</taxon>
        <taxon>Metazoa</taxon>
        <taxon>Chordata</taxon>
        <taxon>Craniata</taxon>
        <taxon>Vertebrata</taxon>
        <taxon>Euteleostomi</taxon>
        <taxon>Mammalia</taxon>
        <taxon>Eutheria</taxon>
        <taxon>Euarchontoglires</taxon>
        <taxon>Glires</taxon>
        <taxon>Rodentia</taxon>
        <taxon>Castorimorpha</taxon>
        <taxon>Castoridae</taxon>
        <taxon>Castor</taxon>
    </lineage>
</organism>
<dbReference type="PANTHER" id="PTHR23503:SF22">
    <property type="entry name" value="SOLUTE CARRIER FAMILY 2, FACILITATED GLUCOSE TRANSPORTER MEMBER 11"/>
    <property type="match status" value="1"/>
</dbReference>
<dbReference type="InterPro" id="IPR036259">
    <property type="entry name" value="MFS_trans_sf"/>
</dbReference>
<keyword evidence="9 15" id="KW-0812">Transmembrane</keyword>
<feature type="transmembrane region" description="Helical" evidence="15">
    <location>
        <begin position="352"/>
        <end position="377"/>
    </location>
</feature>
<evidence type="ECO:0000256" key="1">
    <source>
        <dbReference type="ARBA" id="ARBA00000590"/>
    </source>
</evidence>
<gene>
    <name evidence="16" type="primary">LOC109674830</name>
</gene>
<protein>
    <recommendedName>
        <fullName evidence="5">Solute carrier family 2, facilitated glucose transporter member 5</fullName>
    </recommendedName>
    <alternativeName>
        <fullName evidence="13">Fructose transporter</fullName>
    </alternativeName>
    <alternativeName>
        <fullName evidence="12">Glucose transporter type 5, small intestine</fullName>
    </alternativeName>
</protein>
<dbReference type="PRINTS" id="PR00171">
    <property type="entry name" value="SUGRTRNSPORT"/>
</dbReference>
<feature type="transmembrane region" description="Helical" evidence="15">
    <location>
        <begin position="69"/>
        <end position="93"/>
    </location>
</feature>
<feature type="transmembrane region" description="Helical" evidence="15">
    <location>
        <begin position="19"/>
        <end position="37"/>
    </location>
</feature>
<evidence type="ECO:0000256" key="2">
    <source>
        <dbReference type="ARBA" id="ARBA00004135"/>
    </source>
</evidence>
<comment type="subcellular location">
    <subcellularLocation>
        <location evidence="2">Cell membrane</location>
        <location evidence="2">Sarcolemma</location>
    </subcellularLocation>
    <subcellularLocation>
        <location evidence="3">Cell membrane</location>
        <topology evidence="3">Multi-pass membrane protein</topology>
    </subcellularLocation>
</comment>
<dbReference type="Gene3D" id="1.20.1250.20">
    <property type="entry name" value="MFS general substrate transporter like domains"/>
    <property type="match status" value="1"/>
</dbReference>
<dbReference type="GO" id="GO:0071332">
    <property type="term" value="P:cellular response to fructose stimulus"/>
    <property type="evidence" value="ECO:0007669"/>
    <property type="project" value="UniProtKB-ARBA"/>
</dbReference>
<evidence type="ECO:0000256" key="7">
    <source>
        <dbReference type="ARBA" id="ARBA00022475"/>
    </source>
</evidence>
<dbReference type="GO" id="GO:1990539">
    <property type="term" value="P:fructose import across plasma membrane"/>
    <property type="evidence" value="ECO:0007669"/>
    <property type="project" value="UniProtKB-ARBA"/>
</dbReference>
<evidence type="ECO:0000256" key="14">
    <source>
        <dbReference type="ARBA" id="ARBA00057454"/>
    </source>
</evidence>
<dbReference type="GO" id="GO:0070837">
    <property type="term" value="P:dehydroascorbic acid transport"/>
    <property type="evidence" value="ECO:0007669"/>
    <property type="project" value="TreeGrafter"/>
</dbReference>
<evidence type="ECO:0000256" key="3">
    <source>
        <dbReference type="ARBA" id="ARBA00004651"/>
    </source>
</evidence>
<dbReference type="AlphaFoldDB" id="A0A8C0ZU33"/>
<dbReference type="Ensembl" id="ENSCCNT00000024079.1">
    <property type="protein sequence ID" value="ENSCCNP00000018518.1"/>
    <property type="gene ID" value="ENSCCNG00000018735.1"/>
</dbReference>
<dbReference type="FunFam" id="1.20.1250.20:FF:001511">
    <property type="entry name" value="Solute carrier family 2, facilitated glucose transporter member 5"/>
    <property type="match status" value="1"/>
</dbReference>
<feature type="transmembrane region" description="Helical" evidence="15">
    <location>
        <begin position="188"/>
        <end position="209"/>
    </location>
</feature>
<evidence type="ECO:0000256" key="6">
    <source>
        <dbReference type="ARBA" id="ARBA00022448"/>
    </source>
</evidence>
<evidence type="ECO:0000256" key="11">
    <source>
        <dbReference type="ARBA" id="ARBA00023136"/>
    </source>
</evidence>
<dbReference type="GO" id="GO:0055056">
    <property type="term" value="F:D-glucose transmembrane transporter activity"/>
    <property type="evidence" value="ECO:0007669"/>
    <property type="project" value="TreeGrafter"/>
</dbReference>
<comment type="catalytic activity">
    <reaction evidence="1">
        <text>D-fructose(out) = D-fructose(in)</text>
        <dbReference type="Rhea" id="RHEA:60372"/>
        <dbReference type="ChEBI" id="CHEBI:37721"/>
    </reaction>
</comment>
<evidence type="ECO:0000256" key="13">
    <source>
        <dbReference type="ARBA" id="ARBA00031099"/>
    </source>
</evidence>
<comment type="function">
    <text evidence="14">Functions as a fructose transporter that has only low activity with other monosaccharides. Can mediate the uptake of deoxyglucose, but with low efficiency. Essential for fructose uptake in the small intestine. Plays a role in the regulation of salt uptake and blood pressure in response to dietary fructose. Required for the development of high blood pressure in response to high dietary fructose intake.</text>
</comment>
<dbReference type="GO" id="GO:0042383">
    <property type="term" value="C:sarcolemma"/>
    <property type="evidence" value="ECO:0007669"/>
    <property type="project" value="UniProtKB-SubCell"/>
</dbReference>
<evidence type="ECO:0000256" key="4">
    <source>
        <dbReference type="ARBA" id="ARBA00007004"/>
    </source>
</evidence>
<comment type="similarity">
    <text evidence="4">Belongs to the major facilitator superfamily. Sugar transporter (TC 2.A.1.1) family. Glucose transporter subfamily.</text>
</comment>
<proteinExistence type="inferred from homology"/>
<feature type="transmembrane region" description="Helical" evidence="15">
    <location>
        <begin position="157"/>
        <end position="176"/>
    </location>
</feature>
<dbReference type="InterPro" id="IPR045263">
    <property type="entry name" value="GLUT"/>
</dbReference>
<keyword evidence="6" id="KW-0813">Transport</keyword>
<keyword evidence="11 15" id="KW-0472">Membrane</keyword>
<feature type="transmembrane region" description="Helical" evidence="15">
    <location>
        <begin position="389"/>
        <end position="418"/>
    </location>
</feature>
<evidence type="ECO:0000256" key="5">
    <source>
        <dbReference type="ARBA" id="ARBA00015973"/>
    </source>
</evidence>
<dbReference type="Pfam" id="PF00083">
    <property type="entry name" value="Sugar_tr"/>
    <property type="match status" value="2"/>
</dbReference>
<dbReference type="InterPro" id="IPR003663">
    <property type="entry name" value="Sugar/inositol_transpt"/>
</dbReference>
<reference evidence="16" key="1">
    <citation type="submission" date="2023-09" db="UniProtKB">
        <authorList>
            <consortium name="Ensembl"/>
        </authorList>
    </citation>
    <scope>IDENTIFICATION</scope>
</reference>
<evidence type="ECO:0000256" key="8">
    <source>
        <dbReference type="ARBA" id="ARBA00022597"/>
    </source>
</evidence>
<evidence type="ECO:0000256" key="15">
    <source>
        <dbReference type="SAM" id="Phobius"/>
    </source>
</evidence>
<evidence type="ECO:0000256" key="10">
    <source>
        <dbReference type="ARBA" id="ARBA00022989"/>
    </source>
</evidence>
<name>A0A8C0ZU33_CASCN</name>
<dbReference type="PANTHER" id="PTHR23503">
    <property type="entry name" value="SOLUTE CARRIER FAMILY 2"/>
    <property type="match status" value="1"/>
</dbReference>
<dbReference type="GO" id="GO:0046323">
    <property type="term" value="P:D-glucose import"/>
    <property type="evidence" value="ECO:0007669"/>
    <property type="project" value="TreeGrafter"/>
</dbReference>
<feature type="transmembrane region" description="Helical" evidence="15">
    <location>
        <begin position="105"/>
        <end position="122"/>
    </location>
</feature>
<feature type="transmembrane region" description="Helical" evidence="15">
    <location>
        <begin position="128"/>
        <end position="150"/>
    </location>
</feature>
<keyword evidence="7" id="KW-1003">Cell membrane</keyword>
<sequence>MEDEPEPSLQPRSQIQARVLLLTICAAGIGGTFPFGYSLSIINAPTLHIHEFINETWWARTGRPLPNHLILLVWSFIVSLYSLGGLFGALLTGPMAITLGRKKSLLVNNIFVVAAAILFGFSRKAGSFEMIMLGRLLIGVNAGTSSCLSCPKELRGAVAITSAVFTALGIVMGQVVGLRELLGDPQAWPLLLASCLVPGVLQLTFLPLVPESPRYLLIDRGDTSACLTALQRLRGTADVAGELEEMEKEHATFQGQRARRPWELFQDPALRRQVISLVVLSSAMELCLCYASSVFLEAGMPYEKVQYAIIGTGCCELLTAFVSVREVSGWARPISSSPLPHLLQSSFPWMPYLAMSCIFAFILSFGIGPAGVTGILAMELFDQMARPAAYVVCGALMWTMLFLVGLGFPFIMVLGSLLTHRRACPTSSMFLSSVSVSVGPSTLRSLRNCIDSTCPSGLEAPSGITWRSSNPQRSSCKGVTRAKVVVFGFIYDSWFFVPKTFFV</sequence>
<dbReference type="GO" id="GO:0005353">
    <property type="term" value="F:fructose transmembrane transporter activity"/>
    <property type="evidence" value="ECO:0007669"/>
    <property type="project" value="UniProtKB-ARBA"/>
</dbReference>
<keyword evidence="8" id="KW-0762">Sugar transport</keyword>
<dbReference type="SUPFAM" id="SSF103473">
    <property type="entry name" value="MFS general substrate transporter"/>
    <property type="match status" value="1"/>
</dbReference>
<evidence type="ECO:0000313" key="16">
    <source>
        <dbReference type="Ensembl" id="ENSCCNP00000018518.1"/>
    </source>
</evidence>
<keyword evidence="10 15" id="KW-1133">Transmembrane helix</keyword>
<accession>A0A8C0ZU33</accession>
<evidence type="ECO:0000256" key="9">
    <source>
        <dbReference type="ARBA" id="ARBA00022692"/>
    </source>
</evidence>
<evidence type="ECO:0000256" key="12">
    <source>
        <dbReference type="ARBA" id="ARBA00029961"/>
    </source>
</evidence>